<evidence type="ECO:0000313" key="3">
    <source>
        <dbReference type="Proteomes" id="UP001054252"/>
    </source>
</evidence>
<dbReference type="EMBL" id="BPVZ01000074">
    <property type="protein sequence ID" value="GKV27198.1"/>
    <property type="molecule type" value="Genomic_DNA"/>
</dbReference>
<dbReference type="Proteomes" id="UP001054252">
    <property type="component" value="Unassembled WGS sequence"/>
</dbReference>
<protein>
    <recommendedName>
        <fullName evidence="4">DUF4283 domain-containing protein</fullName>
    </recommendedName>
</protein>
<gene>
    <name evidence="2" type="ORF">SLEP1_g36396</name>
</gene>
<organism evidence="2 3">
    <name type="scientific">Rubroshorea leprosula</name>
    <dbReference type="NCBI Taxonomy" id="152421"/>
    <lineage>
        <taxon>Eukaryota</taxon>
        <taxon>Viridiplantae</taxon>
        <taxon>Streptophyta</taxon>
        <taxon>Embryophyta</taxon>
        <taxon>Tracheophyta</taxon>
        <taxon>Spermatophyta</taxon>
        <taxon>Magnoliopsida</taxon>
        <taxon>eudicotyledons</taxon>
        <taxon>Gunneridae</taxon>
        <taxon>Pentapetalae</taxon>
        <taxon>rosids</taxon>
        <taxon>malvids</taxon>
        <taxon>Malvales</taxon>
        <taxon>Dipterocarpaceae</taxon>
        <taxon>Rubroshorea</taxon>
    </lineage>
</organism>
<dbReference type="PANTHER" id="PTHR34427:SF5">
    <property type="entry name" value="DUF4283 DOMAIN-CONTAINING PROTEIN"/>
    <property type="match status" value="1"/>
</dbReference>
<comment type="caution">
    <text evidence="2">The sequence shown here is derived from an EMBL/GenBank/DDBJ whole genome shotgun (WGS) entry which is preliminary data.</text>
</comment>
<dbReference type="PANTHER" id="PTHR34427">
    <property type="entry name" value="DUF4283 DOMAIN PROTEIN"/>
    <property type="match status" value="1"/>
</dbReference>
<evidence type="ECO:0008006" key="4">
    <source>
        <dbReference type="Google" id="ProtNLM"/>
    </source>
</evidence>
<accession>A0AAV5KRI1</accession>
<dbReference type="AlphaFoldDB" id="A0AAV5KRI1"/>
<proteinExistence type="predicted"/>
<reference evidence="2 3" key="1">
    <citation type="journal article" date="2021" name="Commun. Biol.">
        <title>The genome of Shorea leprosula (Dipterocarpaceae) highlights the ecological relevance of drought in aseasonal tropical rainforests.</title>
        <authorList>
            <person name="Ng K.K.S."/>
            <person name="Kobayashi M.J."/>
            <person name="Fawcett J.A."/>
            <person name="Hatakeyama M."/>
            <person name="Paape T."/>
            <person name="Ng C.H."/>
            <person name="Ang C.C."/>
            <person name="Tnah L.H."/>
            <person name="Lee C.T."/>
            <person name="Nishiyama T."/>
            <person name="Sese J."/>
            <person name="O'Brien M.J."/>
            <person name="Copetti D."/>
            <person name="Mohd Noor M.I."/>
            <person name="Ong R.C."/>
            <person name="Putra M."/>
            <person name="Sireger I.Z."/>
            <person name="Indrioko S."/>
            <person name="Kosugi Y."/>
            <person name="Izuno A."/>
            <person name="Isagi Y."/>
            <person name="Lee S.L."/>
            <person name="Shimizu K.K."/>
        </authorList>
    </citation>
    <scope>NUCLEOTIDE SEQUENCE [LARGE SCALE GENOMIC DNA]</scope>
    <source>
        <strain evidence="2">214</strain>
    </source>
</reference>
<keyword evidence="3" id="KW-1185">Reference proteome</keyword>
<name>A0AAV5KRI1_9ROSI</name>
<evidence type="ECO:0000313" key="2">
    <source>
        <dbReference type="EMBL" id="GKV27198.1"/>
    </source>
</evidence>
<evidence type="ECO:0000256" key="1">
    <source>
        <dbReference type="SAM" id="MobiDB-lite"/>
    </source>
</evidence>
<sequence>MEGMFSIKTRAMGGKLVLLDSEDKEELKEIIENAKAWLNQWFDDVTPWDPTMVATKRTVWLKCFGVPLHVWGLEFFASIASVWEKFISLDDNTRLKKRFDVAKVLIFTTEKKIISKGLNYKINGEDKSKNSDWVKESTLESSSHGFQHEGDGPTEPSEEKEDDMTYNRWRVGGQEEGFFKLNGNRVNFDSRTIERISQVEELDLQMQSKGAEAEHIEEKAEVEVVEGKAKAKITEEKAEAEPIEEKVGAEPTEEKAQAKLVEEKTEVEEEGDSFWQGVSGLWGAIKIPVYIMNVYGPCEAARKRMLWEELQMRIDENRGNWCLLEDFNATRSQHEKA</sequence>
<feature type="region of interest" description="Disordered" evidence="1">
    <location>
        <begin position="129"/>
        <end position="163"/>
    </location>
</feature>
<feature type="compositionally biased region" description="Basic and acidic residues" evidence="1">
    <location>
        <begin position="129"/>
        <end position="138"/>
    </location>
</feature>